<evidence type="ECO:0000256" key="5">
    <source>
        <dbReference type="ARBA" id="ARBA00022695"/>
    </source>
</evidence>
<evidence type="ECO:0000256" key="4">
    <source>
        <dbReference type="ARBA" id="ARBA00022679"/>
    </source>
</evidence>
<dbReference type="GO" id="GO:0003723">
    <property type="term" value="F:RNA binding"/>
    <property type="evidence" value="ECO:0007669"/>
    <property type="project" value="InterPro"/>
</dbReference>
<name>A0AA96NL46_9VIRU</name>
<dbReference type="CDD" id="cd23173">
    <property type="entry name" value="ps-ssRNAv_Nodaviridae_RdRp"/>
    <property type="match status" value="1"/>
</dbReference>
<dbReference type="InterPro" id="IPR043502">
    <property type="entry name" value="DNA/RNA_pol_sf"/>
</dbReference>
<comment type="similarity">
    <text evidence="1">Belongs to the nodaviridae RNA polymerase family.</text>
</comment>
<reference evidence="11" key="1">
    <citation type="journal article" date="2023" name="Virology">
        <title>A metatranscriptomic analysis of geothermal hot springs reveals diverse RNA viruses including the phylum Lenarviricota.</title>
        <authorList>
            <person name="Le Lay C."/>
            <person name="Stott M.B."/>
            <person name="Shi M."/>
            <person name="Sadiq S."/>
            <person name="Holmes E.C."/>
        </authorList>
    </citation>
    <scope>NUCLEOTIDE SEQUENCE</scope>
    <source>
        <strain evidence="11">A</strain>
    </source>
</reference>
<feature type="compositionally biased region" description="Basic and acidic residues" evidence="8">
    <location>
        <begin position="973"/>
        <end position="984"/>
    </location>
</feature>
<dbReference type="GO" id="GO:0003968">
    <property type="term" value="F:RNA-directed RNA polymerase activity"/>
    <property type="evidence" value="ECO:0007669"/>
    <property type="project" value="UniProtKB-KW"/>
</dbReference>
<accession>A0AA96NL46</accession>
<proteinExistence type="inferred from homology"/>
<evidence type="ECO:0000259" key="10">
    <source>
        <dbReference type="Pfam" id="PF19222"/>
    </source>
</evidence>
<dbReference type="Pfam" id="PF19222">
    <property type="entry name" value="Noda_Vmethyltr"/>
    <property type="match status" value="1"/>
</dbReference>
<dbReference type="SUPFAM" id="SSF56672">
    <property type="entry name" value="DNA/RNA polymerases"/>
    <property type="match status" value="1"/>
</dbReference>
<feature type="domain" description="Nodavirus methyltransferase" evidence="10">
    <location>
        <begin position="90"/>
        <end position="235"/>
    </location>
</feature>
<dbReference type="InterPro" id="IPR001205">
    <property type="entry name" value="RNA-dir_pol_C"/>
</dbReference>
<keyword evidence="3 11" id="KW-0696">RNA-directed RNA polymerase</keyword>
<dbReference type="EMBL" id="OQ866082">
    <property type="protein sequence ID" value="WNT71152.1"/>
    <property type="molecule type" value="Genomic_RNA"/>
</dbReference>
<feature type="domain" description="RNA-directed RNA polymerase C-terminal" evidence="9">
    <location>
        <begin position="561"/>
        <end position="738"/>
    </location>
</feature>
<dbReference type="InterPro" id="IPR043647">
    <property type="entry name" value="Noda_Vmethyltr_dom"/>
</dbReference>
<keyword evidence="6" id="KW-0693">Viral RNA replication</keyword>
<feature type="compositionally biased region" description="Basic residues" evidence="8">
    <location>
        <begin position="985"/>
        <end position="997"/>
    </location>
</feature>
<evidence type="ECO:0000256" key="1">
    <source>
        <dbReference type="ARBA" id="ARBA00007751"/>
    </source>
</evidence>
<sequence>MMLDNCCRVLSWLRPQVDTKSLVLIGGTAGVVLMWRHRQRVKGYLIAGPYPSGCALVPLRALQRAVIDCTKKDVSQDWFPLDHKLRAPHVRNTDNGHPVSGAARDCARETIVAAIDALGATKFEISPGGHTLDEQRCQHQHYAVGDLHRSVSADTPKNGDVIACIDVDYYLENPDKTFGYVNPIILHTFQPFSVCGMDGDSPYRIIDDTIVYDVSGGASWRHKLWDWTVFGEFVSFPAQELGVFGQLLSWFGVRKNIYQKIHHARPYEDCPHRAMVWMLPQFTAWSISWLPTDLRARRLSRIQFADATRPGWNTITSIRNNEVWISFGRAGEDACMDMKKTNFDVLMGLQSAQSVTSRMLGMGYNSPHDLALVGQYFRKAIVEPVSSVRLAKPATVKVHWPASFEAETEESSARSYAAPLVTDENLMPMIKRWECLSDSLERRVTFVRNTVEPPRRYNSLAEEFVRLVVPHPDLGHPMSLEEAAGELSKPSQVLAVTNIWETVDMSHRRLIEAFVKNEPTMKNGRIISSFPDARFLLKFSAFTLKFREEVLHTEWNQHWFCPGSTPYEIAKRVQEYVGDVHRPAEGDFSNLDGSISLWLQRRVMNAVYHRYFHPDHRKELTNYTDMMVNCPARAKRFGFRYDAGVGVKSGSPTTCDLNTVANAFVMYCAVRRSFPELAPCDAFRHIGLAFGDDGLFDATFASQWNKVAKDLGLTLKVESYKPDKGVTFLARVFPDPWRSLTSFQDPIRTWRKLHLTSRDPTVPVADAAVDRLEGYLTTDKLTPITSEYADSLVRYYLPKTSADRSRRKDRNREVPYWLTQGGAWPQDPADEALMEDCIAARTQLPVEDVRAWRSRLRDIRDPWTIPRLDRTEDDVPYVNTIDAEGTPSEDRVDQRQLERDQHVHRSRASVGIANTSGPVDSGGSPISNRGARPQNQLRHRRVSIIPQLDGRETTAFNRQLHEQTEAGGGTSGDGRRPRQTDVRVKQRRRAGVRHRPKAQPARQGQRAITAGARSS</sequence>
<organism evidence="11">
    <name type="scientific">Satepeofons virus</name>
    <dbReference type="NCBI Taxonomy" id="3072219"/>
    <lineage>
        <taxon>Viruses</taxon>
        <taxon>Riboviria</taxon>
        <taxon>Orthornavirae</taxon>
        <taxon>Lenarviricota</taxon>
    </lineage>
</organism>
<feature type="compositionally biased region" description="Basic and acidic residues" evidence="8">
    <location>
        <begin position="888"/>
        <end position="903"/>
    </location>
</feature>
<keyword evidence="5" id="KW-0548">Nucleotidyltransferase</keyword>
<dbReference type="GO" id="GO:0006351">
    <property type="term" value="P:DNA-templated transcription"/>
    <property type="evidence" value="ECO:0007669"/>
    <property type="project" value="InterPro"/>
</dbReference>
<dbReference type="Pfam" id="PF00680">
    <property type="entry name" value="RdRP_1"/>
    <property type="match status" value="1"/>
</dbReference>
<evidence type="ECO:0000256" key="7">
    <source>
        <dbReference type="ARBA" id="ARBA00032757"/>
    </source>
</evidence>
<feature type="region of interest" description="Disordered" evidence="8">
    <location>
        <begin position="879"/>
        <end position="1015"/>
    </location>
</feature>
<evidence type="ECO:0000256" key="2">
    <source>
        <dbReference type="ARBA" id="ARBA00022412"/>
    </source>
</evidence>
<reference evidence="11" key="2">
    <citation type="submission" date="2023-04" db="EMBL/GenBank/DDBJ databases">
        <authorList>
            <person name="Le Lay C."/>
        </authorList>
    </citation>
    <scope>NUCLEOTIDE SEQUENCE</scope>
    <source>
        <strain evidence="11">A</strain>
    </source>
</reference>
<keyword evidence="4" id="KW-0808">Transferase</keyword>
<evidence type="ECO:0000259" key="9">
    <source>
        <dbReference type="Pfam" id="PF00680"/>
    </source>
</evidence>
<evidence type="ECO:0000256" key="8">
    <source>
        <dbReference type="SAM" id="MobiDB-lite"/>
    </source>
</evidence>
<protein>
    <recommendedName>
        <fullName evidence="2">RNA-directed RNA polymerase</fullName>
    </recommendedName>
    <alternativeName>
        <fullName evidence="7">RNA replicase</fullName>
    </alternativeName>
</protein>
<evidence type="ECO:0000313" key="11">
    <source>
        <dbReference type="EMBL" id="WNT71152.1"/>
    </source>
</evidence>
<evidence type="ECO:0000256" key="6">
    <source>
        <dbReference type="ARBA" id="ARBA00022953"/>
    </source>
</evidence>
<evidence type="ECO:0000256" key="3">
    <source>
        <dbReference type="ARBA" id="ARBA00022484"/>
    </source>
</evidence>